<gene>
    <name evidence="4" type="ORF">FHK82_17300</name>
</gene>
<reference evidence="4 5" key="1">
    <citation type="submission" date="2019-07" db="EMBL/GenBank/DDBJ databases">
        <title>The pathways for chlorine oxyanion respiration interact through the shared metabolite chlorate.</title>
        <authorList>
            <person name="Barnum T.P."/>
            <person name="Cheng Y."/>
            <person name="Hill K.A."/>
            <person name="Lucas L.N."/>
            <person name="Carlson H.K."/>
            <person name="Coates J.D."/>
        </authorList>
    </citation>
    <scope>NUCLEOTIDE SEQUENCE [LARGE SCALE GENOMIC DNA]</scope>
    <source>
        <strain evidence="4">BK-3</strain>
    </source>
</reference>
<accession>A0A558CKJ2</accession>
<evidence type="ECO:0000259" key="3">
    <source>
        <dbReference type="PROSITE" id="PS51677"/>
    </source>
</evidence>
<dbReference type="AlphaFoldDB" id="A0A558CKJ2"/>
<dbReference type="PANTHER" id="PTHR34216">
    <property type="match status" value="1"/>
</dbReference>
<comment type="caution">
    <text evidence="4">The sequence shown here is derived from an EMBL/GenBank/DDBJ whole genome shotgun (WGS) entry which is preliminary data.</text>
</comment>
<name>A0A558CKJ2_9GAMM</name>
<dbReference type="Pfam" id="PF01522">
    <property type="entry name" value="Polysacc_deac_1"/>
    <property type="match status" value="1"/>
</dbReference>
<feature type="domain" description="NodB homology" evidence="3">
    <location>
        <begin position="75"/>
        <end position="316"/>
    </location>
</feature>
<evidence type="ECO:0000313" key="4">
    <source>
        <dbReference type="EMBL" id="TVT49265.1"/>
    </source>
</evidence>
<sequence length="316" mass="36187">MMHWPFLKLITSSGSRAKLSILNYHRVHSELDPINPGEVDAEVFNWQMDLISRNFNILKLGEAALLLKQGKLPERSLCVTFDDGYADNVDVALPILQHYSVPTTFFIATGYLDGGMMWNDVVIECIRKIPSDYIDLSEKKLGKYNLNNWDERHAAYSEIVKKIKHLSQSKRQELVEWLSSFVIAAELPELMMTSNQVQLLHECGMEIGGHTVSHPILSCIPDEQAEREIADGKRRLEEIIQDSVKVFAYPNGKPGQDYLPKHVNMVERLGFDAAVSTKWGVSTVKTDKNQLRRFTPWDKSPNRFMLRLLRNYSHAD</sequence>
<dbReference type="PROSITE" id="PS51677">
    <property type="entry name" value="NODB"/>
    <property type="match status" value="1"/>
</dbReference>
<evidence type="ECO:0000256" key="2">
    <source>
        <dbReference type="ARBA" id="ARBA00022729"/>
    </source>
</evidence>
<dbReference type="PANTHER" id="PTHR34216:SF3">
    <property type="entry name" value="POLY-BETA-1,6-N-ACETYL-D-GLUCOSAMINE N-DEACETYLASE"/>
    <property type="match status" value="1"/>
</dbReference>
<dbReference type="GO" id="GO:0005975">
    <property type="term" value="P:carbohydrate metabolic process"/>
    <property type="evidence" value="ECO:0007669"/>
    <property type="project" value="InterPro"/>
</dbReference>
<dbReference type="GO" id="GO:0005576">
    <property type="term" value="C:extracellular region"/>
    <property type="evidence" value="ECO:0007669"/>
    <property type="project" value="UniProtKB-SubCell"/>
</dbReference>
<dbReference type="EMBL" id="VMRY01000124">
    <property type="protein sequence ID" value="TVT49265.1"/>
    <property type="molecule type" value="Genomic_DNA"/>
</dbReference>
<protein>
    <submittedName>
        <fullName evidence="4">Polysaccharide deacetylase family protein</fullName>
    </submittedName>
</protein>
<dbReference type="InterPro" id="IPR051398">
    <property type="entry name" value="Polysacch_Deacetylase"/>
</dbReference>
<comment type="subcellular location">
    <subcellularLocation>
        <location evidence="1">Secreted</location>
    </subcellularLocation>
</comment>
<keyword evidence="2" id="KW-0732">Signal</keyword>
<proteinExistence type="predicted"/>
<dbReference type="Gene3D" id="3.20.20.370">
    <property type="entry name" value="Glycoside hydrolase/deacetylase"/>
    <property type="match status" value="1"/>
</dbReference>
<organism evidence="4 5">
    <name type="scientific">Sedimenticola thiotaurini</name>
    <dbReference type="NCBI Taxonomy" id="1543721"/>
    <lineage>
        <taxon>Bacteria</taxon>
        <taxon>Pseudomonadati</taxon>
        <taxon>Pseudomonadota</taxon>
        <taxon>Gammaproteobacteria</taxon>
        <taxon>Chromatiales</taxon>
        <taxon>Sedimenticolaceae</taxon>
        <taxon>Sedimenticola</taxon>
    </lineage>
</organism>
<dbReference type="InterPro" id="IPR002509">
    <property type="entry name" value="NODB_dom"/>
</dbReference>
<dbReference type="GO" id="GO:0016810">
    <property type="term" value="F:hydrolase activity, acting on carbon-nitrogen (but not peptide) bonds"/>
    <property type="evidence" value="ECO:0007669"/>
    <property type="project" value="InterPro"/>
</dbReference>
<dbReference type="CDD" id="cd10918">
    <property type="entry name" value="CE4_NodB_like_5s_6s"/>
    <property type="match status" value="1"/>
</dbReference>
<dbReference type="SUPFAM" id="SSF88713">
    <property type="entry name" value="Glycoside hydrolase/deacetylase"/>
    <property type="match status" value="1"/>
</dbReference>
<dbReference type="Proteomes" id="UP000317355">
    <property type="component" value="Unassembled WGS sequence"/>
</dbReference>
<evidence type="ECO:0000313" key="5">
    <source>
        <dbReference type="Proteomes" id="UP000317355"/>
    </source>
</evidence>
<dbReference type="InterPro" id="IPR011330">
    <property type="entry name" value="Glyco_hydro/deAcase_b/a-brl"/>
</dbReference>
<evidence type="ECO:0000256" key="1">
    <source>
        <dbReference type="ARBA" id="ARBA00004613"/>
    </source>
</evidence>